<feature type="signal peptide" evidence="1">
    <location>
        <begin position="1"/>
        <end position="33"/>
    </location>
</feature>
<dbReference type="EMBL" id="JAAAMU010000004">
    <property type="protein sequence ID" value="NBC69331.1"/>
    <property type="molecule type" value="Genomic_DNA"/>
</dbReference>
<dbReference type="Proteomes" id="UP000558113">
    <property type="component" value="Unassembled WGS sequence"/>
</dbReference>
<dbReference type="Gene3D" id="2.60.120.260">
    <property type="entry name" value="Galactose-binding domain-like"/>
    <property type="match status" value="3"/>
</dbReference>
<organism evidence="3 4">
    <name type="scientific">Paenibacillus sacheonensis</name>
    <dbReference type="NCBI Taxonomy" id="742054"/>
    <lineage>
        <taxon>Bacteria</taxon>
        <taxon>Bacillati</taxon>
        <taxon>Bacillota</taxon>
        <taxon>Bacilli</taxon>
        <taxon>Bacillales</taxon>
        <taxon>Paenibacillaceae</taxon>
        <taxon>Paenibacillus</taxon>
    </lineage>
</organism>
<dbReference type="Gene3D" id="3.20.20.80">
    <property type="entry name" value="Glycosidases"/>
    <property type="match status" value="1"/>
</dbReference>
<evidence type="ECO:0000313" key="3">
    <source>
        <dbReference type="EMBL" id="NBC69331.1"/>
    </source>
</evidence>
<proteinExistence type="predicted"/>
<feature type="chain" id="PRO_5030602811" description="F5/8 type C domain-containing protein" evidence="1">
    <location>
        <begin position="34"/>
        <end position="1052"/>
    </location>
</feature>
<dbReference type="Pfam" id="PF00754">
    <property type="entry name" value="F5_F8_type_C"/>
    <property type="match status" value="2"/>
</dbReference>
<reference evidence="3 4" key="1">
    <citation type="submission" date="2020-01" db="EMBL/GenBank/DDBJ databases">
        <title>Paenibacillus soybeanensis sp. nov. isolated from the nodules of soybean (Glycine max(L.) Merr).</title>
        <authorList>
            <person name="Wang H."/>
        </authorList>
    </citation>
    <scope>NUCLEOTIDE SEQUENCE [LARGE SCALE GENOMIC DNA]</scope>
    <source>
        <strain evidence="3 4">DSM 23054</strain>
    </source>
</reference>
<name>A0A7X5BYD0_9BACL</name>
<protein>
    <recommendedName>
        <fullName evidence="2">F5/8 type C domain-containing protein</fullName>
    </recommendedName>
</protein>
<dbReference type="InterPro" id="IPR017853">
    <property type="entry name" value="GH"/>
</dbReference>
<feature type="domain" description="F5/8 type C" evidence="2">
    <location>
        <begin position="585"/>
        <end position="748"/>
    </location>
</feature>
<gene>
    <name evidence="3" type="ORF">GT003_10040</name>
</gene>
<dbReference type="PROSITE" id="PS50022">
    <property type="entry name" value="FA58C_3"/>
    <property type="match status" value="2"/>
</dbReference>
<dbReference type="InterPro" id="IPR000421">
    <property type="entry name" value="FA58C"/>
</dbReference>
<comment type="caution">
    <text evidence="3">The sequence shown here is derived from an EMBL/GenBank/DDBJ whole genome shotgun (WGS) entry which is preliminary data.</text>
</comment>
<dbReference type="AlphaFoldDB" id="A0A7X5BYD0"/>
<keyword evidence="4" id="KW-1185">Reference proteome</keyword>
<dbReference type="RefSeq" id="WP_161697034.1">
    <property type="nucleotide sequence ID" value="NZ_JAAAMU010000004.1"/>
</dbReference>
<dbReference type="SUPFAM" id="SSF49785">
    <property type="entry name" value="Galactose-binding domain-like"/>
    <property type="match status" value="2"/>
</dbReference>
<accession>A0A7X5BYD0</accession>
<feature type="domain" description="F5/8 type C" evidence="2">
    <location>
        <begin position="784"/>
        <end position="904"/>
    </location>
</feature>
<evidence type="ECO:0000313" key="4">
    <source>
        <dbReference type="Proteomes" id="UP000558113"/>
    </source>
</evidence>
<sequence>MDRSVHLMQGIKWLLAAALALALVIAASNRANADGTGTFEVGSYWQPPKYIGADYNTNANWANMAAAKIDMATAIRVPAGTNLDKAANETGIANSSANNVKLLVTDSSIYGHPVNSAAEIAALQAAVTPYAGDSRVKGINLKDEPMTHELLGYANAYKAIKALDPDLDVYVNLLPGIAGMNPYPGKLFYANSTAQGFGNYITPSAPIGQTITIPANVSYLDGVVFYIDSLQWASNETLTLKLWNSPAKTSLIGQGSIAGNGSGNAWEYYKYFMLGKTVTPGGTYYLELVHNGGGDNSVGWAIRSNTDTYAGGQAYENGAAKAYDFNFQLFTERTNGGTPFENYLDDWLQYSGADTLLYDNYPFRTTGDDAGYFDRMESVRGRGLANDVIYGAFLQSVEIPGAYRNTSLNEKRMNVYSYLTYGFKKLNWFTYWTPDAAGGETFQNAPVSASGGLQAGYAQIQTLNTEMRNLGGTLKDLVSVRVYHSGSSIPSKTIAVPDDFFVKPSDLSQPIIEGYFTNAAGRKYVMLTNRDYASARTLTFQFSPKPASLTEISKSTGLEVGVPGYNAATGALSITLNQGEGRLFALPAGFSPYANLAAEAAVSATSSYESTADDGWGVSKVHDDNRGSGTVNGVISSGWSSKNNLGANHTESITFDLGAAKTVGEVVLFPRGGGGAFYPVDFTIQVAANAGGPWTTVAAKTGQPQASTAQWIPFAPVTARYVKVEGTNLRLGSGQYRMQFAEVEIYAAPNLAKGATLSASSSVEDSSWGLAKANDHIRSGVPGSNGWSSSANLSANHTESVTLNLQATRSVTKVDLYPRNDNGNVGAGFPVDFTIQVAANAGGPWTTVVTQAGYAQPGGTVQSFSFAAQTARYVRIEGTSLRQIAAEAGTPYRMQFSEIEAYGGLGASIPLANAGFESPGISGFQYGPFTNGWTFAGTSGIQHNGSAFGAASAPEGAQTALIQNAGEFSQTVNFAAGTYAVTFKAAKRPTGGTQIFNVYYDAALIGTFSPTSTGFAAFTTNSFVATAGSHTIKFVGTVLGDTTDFVDDVQIN</sequence>
<evidence type="ECO:0000256" key="1">
    <source>
        <dbReference type="SAM" id="SignalP"/>
    </source>
</evidence>
<dbReference type="InterPro" id="IPR008979">
    <property type="entry name" value="Galactose-bd-like_sf"/>
</dbReference>
<keyword evidence="1" id="KW-0732">Signal</keyword>
<dbReference type="OrthoDB" id="1550466at2"/>
<dbReference type="SUPFAM" id="SSF51445">
    <property type="entry name" value="(Trans)glycosidases"/>
    <property type="match status" value="1"/>
</dbReference>
<evidence type="ECO:0000259" key="2">
    <source>
        <dbReference type="PROSITE" id="PS50022"/>
    </source>
</evidence>